<dbReference type="EC" id="5.3.4.1" evidence="4"/>
<dbReference type="PROSITE" id="PS51352">
    <property type="entry name" value="THIOREDOXIN_2"/>
    <property type="match status" value="2"/>
</dbReference>
<dbReference type="InterPro" id="IPR013766">
    <property type="entry name" value="Thioredoxin_domain"/>
</dbReference>
<evidence type="ECO:0000256" key="9">
    <source>
        <dbReference type="ARBA" id="ARBA00023284"/>
    </source>
</evidence>
<dbReference type="Gene3D" id="3.40.30.10">
    <property type="entry name" value="Glutaredoxin"/>
    <property type="match status" value="4"/>
</dbReference>
<protein>
    <recommendedName>
        <fullName evidence="4">protein disulfide-isomerase</fullName>
        <ecNumber evidence="4">5.3.4.1</ecNumber>
    </recommendedName>
</protein>
<reference evidence="13" key="1">
    <citation type="submission" date="2019-07" db="EMBL/GenBank/DDBJ databases">
        <authorList>
            <person name="Palmer J.M."/>
        </authorList>
    </citation>
    <scope>NUCLEOTIDE SEQUENCE</scope>
    <source>
        <strain evidence="13">PC9</strain>
    </source>
</reference>
<feature type="domain" description="Thioredoxin" evidence="12">
    <location>
        <begin position="7"/>
        <end position="143"/>
    </location>
</feature>
<dbReference type="OrthoDB" id="427280at2759"/>
<evidence type="ECO:0000256" key="8">
    <source>
        <dbReference type="ARBA" id="ARBA00023235"/>
    </source>
</evidence>
<keyword evidence="9" id="KW-0676">Redox-active center</keyword>
<dbReference type="PANTHER" id="PTHR18929">
    <property type="entry name" value="PROTEIN DISULFIDE ISOMERASE"/>
    <property type="match status" value="1"/>
</dbReference>
<evidence type="ECO:0000259" key="12">
    <source>
        <dbReference type="PROSITE" id="PS51352"/>
    </source>
</evidence>
<comment type="similarity">
    <text evidence="3">Belongs to the protein disulfide isomerase family.</text>
</comment>
<dbReference type="GeneID" id="59380770"/>
<dbReference type="PROSITE" id="PS00194">
    <property type="entry name" value="THIOREDOXIN_1"/>
    <property type="match status" value="1"/>
</dbReference>
<feature type="domain" description="Thioredoxin" evidence="12">
    <location>
        <begin position="359"/>
        <end position="482"/>
    </location>
</feature>
<dbReference type="GO" id="GO:0006457">
    <property type="term" value="P:protein folding"/>
    <property type="evidence" value="ECO:0007669"/>
    <property type="project" value="TreeGrafter"/>
</dbReference>
<name>A0A8H6ZPQ1_PLEOS</name>
<organism evidence="13 14">
    <name type="scientific">Pleurotus ostreatus</name>
    <name type="common">Oyster mushroom</name>
    <name type="synonym">White-rot fungus</name>
    <dbReference type="NCBI Taxonomy" id="5322"/>
    <lineage>
        <taxon>Eukaryota</taxon>
        <taxon>Fungi</taxon>
        <taxon>Dikarya</taxon>
        <taxon>Basidiomycota</taxon>
        <taxon>Agaricomycotina</taxon>
        <taxon>Agaricomycetes</taxon>
        <taxon>Agaricomycetidae</taxon>
        <taxon>Agaricales</taxon>
        <taxon>Pleurotineae</taxon>
        <taxon>Pleurotaceae</taxon>
        <taxon>Pleurotus</taxon>
    </lineage>
</organism>
<dbReference type="InterPro" id="IPR036249">
    <property type="entry name" value="Thioredoxin-like_sf"/>
</dbReference>
<keyword evidence="14" id="KW-1185">Reference proteome</keyword>
<evidence type="ECO:0000256" key="3">
    <source>
        <dbReference type="ARBA" id="ARBA00006347"/>
    </source>
</evidence>
<evidence type="ECO:0000313" key="13">
    <source>
        <dbReference type="EMBL" id="KAF7422793.1"/>
    </source>
</evidence>
<dbReference type="Proteomes" id="UP000623687">
    <property type="component" value="Unassembled WGS sequence"/>
</dbReference>
<dbReference type="AlphaFoldDB" id="A0A8H6ZPQ1"/>
<sequence>MHIRSLLSPSTALVLVSLVAASSASDVVNLTALSFETVVGPEPLVLVAFCTSWSGHCKALAPHYEEAATALKAKNIKIAKVDCVAEPSFCEAHEVQGYPTLKVFRYGSRVDGYPGTPQADSIINYMVEQSLPAVSEVTTANHEEFKNASNNSRVVVTIAYVASSTESPAVEFSAVAEKHRDRSAYVFGLSTDEDAIDAAGVTPPAIVVYRSFDEPKTVYPGLPISAVSNPELEEWISSLSVPVIDEISAENYAVYINSPKPLAYLFLDPSSPDKEVYIEAIRPVAQQYKPQVNFVWIDAVKFVTHAKALNLKDVKWPAFVIQDLGRKHLAYPLDQSMDVTPEAVGNWLQQFLDGKLEPMLRSAPIPETQYGPVSTVVGKQFNEIVLDDSKDVFVEFYTTWCGHCKRLKPIWDSLGEKYAPLKEKITIAKMELLANELPPSAPFRVSSVPALKFKPAGSREFIDYDGHRTLEDFIAFVKEHARNNLETPVVPTEGEGVGQIPLGAETR</sequence>
<dbReference type="GO" id="GO:0005788">
    <property type="term" value="C:endoplasmic reticulum lumen"/>
    <property type="evidence" value="ECO:0007669"/>
    <property type="project" value="UniProtKB-SubCell"/>
</dbReference>
<evidence type="ECO:0000256" key="2">
    <source>
        <dbReference type="ARBA" id="ARBA00004319"/>
    </source>
</evidence>
<evidence type="ECO:0000256" key="10">
    <source>
        <dbReference type="SAM" id="MobiDB-lite"/>
    </source>
</evidence>
<dbReference type="CDD" id="cd02982">
    <property type="entry name" value="PDI_b'_family"/>
    <property type="match status" value="1"/>
</dbReference>
<evidence type="ECO:0000256" key="6">
    <source>
        <dbReference type="ARBA" id="ARBA00022737"/>
    </source>
</evidence>
<comment type="caution">
    <text evidence="13">The sequence shown here is derived from an EMBL/GenBank/DDBJ whole genome shotgun (WGS) entry which is preliminary data.</text>
</comment>
<proteinExistence type="inferred from homology"/>
<dbReference type="RefSeq" id="XP_036627825.1">
    <property type="nucleotide sequence ID" value="XM_036780442.1"/>
</dbReference>
<dbReference type="NCBIfam" id="TIGR01130">
    <property type="entry name" value="ER_PDI_fam"/>
    <property type="match status" value="1"/>
</dbReference>
<keyword evidence="8 13" id="KW-0413">Isomerase</keyword>
<dbReference type="SUPFAM" id="SSF52833">
    <property type="entry name" value="Thioredoxin-like"/>
    <property type="match status" value="4"/>
</dbReference>
<evidence type="ECO:0000313" key="14">
    <source>
        <dbReference type="Proteomes" id="UP000623687"/>
    </source>
</evidence>
<gene>
    <name evidence="13" type="primary">PDI1_5</name>
    <name evidence="13" type="ORF">PC9H_010952</name>
</gene>
<comment type="catalytic activity">
    <reaction evidence="1">
        <text>Catalyzes the rearrangement of -S-S- bonds in proteins.</text>
        <dbReference type="EC" id="5.3.4.1"/>
    </reaction>
</comment>
<dbReference type="CDD" id="cd02961">
    <property type="entry name" value="PDI_a_family"/>
    <property type="match status" value="1"/>
</dbReference>
<dbReference type="CDD" id="cd02995">
    <property type="entry name" value="PDI_a_PDI_a'_C"/>
    <property type="match status" value="1"/>
</dbReference>
<dbReference type="GO" id="GO:0034976">
    <property type="term" value="P:response to endoplasmic reticulum stress"/>
    <property type="evidence" value="ECO:0007669"/>
    <property type="project" value="TreeGrafter"/>
</dbReference>
<dbReference type="CDD" id="cd02981">
    <property type="entry name" value="PDI_b_family"/>
    <property type="match status" value="1"/>
</dbReference>
<comment type="subcellular location">
    <subcellularLocation>
        <location evidence="2">Endoplasmic reticulum lumen</location>
    </subcellularLocation>
</comment>
<dbReference type="EMBL" id="JACETU010000008">
    <property type="protein sequence ID" value="KAF7422793.1"/>
    <property type="molecule type" value="Genomic_DNA"/>
</dbReference>
<keyword evidence="6" id="KW-0677">Repeat</keyword>
<dbReference type="InterPro" id="IPR017937">
    <property type="entry name" value="Thioredoxin_CS"/>
</dbReference>
<evidence type="ECO:0000256" key="7">
    <source>
        <dbReference type="ARBA" id="ARBA00022824"/>
    </source>
</evidence>
<feature type="region of interest" description="Disordered" evidence="10">
    <location>
        <begin position="488"/>
        <end position="507"/>
    </location>
</feature>
<feature type="signal peptide" evidence="11">
    <location>
        <begin position="1"/>
        <end position="24"/>
    </location>
</feature>
<keyword evidence="7" id="KW-0256">Endoplasmic reticulum</keyword>
<evidence type="ECO:0000256" key="1">
    <source>
        <dbReference type="ARBA" id="ARBA00001182"/>
    </source>
</evidence>
<evidence type="ECO:0000256" key="4">
    <source>
        <dbReference type="ARBA" id="ARBA00012723"/>
    </source>
</evidence>
<dbReference type="Pfam" id="PF13848">
    <property type="entry name" value="Thioredoxin_6"/>
    <property type="match status" value="1"/>
</dbReference>
<dbReference type="PANTHER" id="PTHR18929:SF132">
    <property type="entry name" value="PROTEIN DISULFIDE-ISOMERASE A3"/>
    <property type="match status" value="1"/>
</dbReference>
<dbReference type="InterPro" id="IPR005792">
    <property type="entry name" value="Prot_disulphide_isomerase"/>
</dbReference>
<keyword evidence="5 11" id="KW-0732">Signal</keyword>
<dbReference type="VEuPathDB" id="FungiDB:PC9H_010952"/>
<evidence type="ECO:0000256" key="11">
    <source>
        <dbReference type="SAM" id="SignalP"/>
    </source>
</evidence>
<feature type="chain" id="PRO_5034338944" description="protein disulfide-isomerase" evidence="11">
    <location>
        <begin position="25"/>
        <end position="507"/>
    </location>
</feature>
<dbReference type="GO" id="GO:0003756">
    <property type="term" value="F:protein disulfide isomerase activity"/>
    <property type="evidence" value="ECO:0007669"/>
    <property type="project" value="UniProtKB-EC"/>
</dbReference>
<dbReference type="Pfam" id="PF00085">
    <property type="entry name" value="Thioredoxin"/>
    <property type="match status" value="2"/>
</dbReference>
<accession>A0A8H6ZPQ1</accession>
<evidence type="ECO:0000256" key="5">
    <source>
        <dbReference type="ARBA" id="ARBA00022729"/>
    </source>
</evidence>